<organism evidence="2 3">
    <name type="scientific">Marinoscillum furvescens DSM 4134</name>
    <dbReference type="NCBI Taxonomy" id="1122208"/>
    <lineage>
        <taxon>Bacteria</taxon>
        <taxon>Pseudomonadati</taxon>
        <taxon>Bacteroidota</taxon>
        <taxon>Cytophagia</taxon>
        <taxon>Cytophagales</taxon>
        <taxon>Reichenbachiellaceae</taxon>
        <taxon>Marinoscillum</taxon>
    </lineage>
</organism>
<comment type="caution">
    <text evidence="2">The sequence shown here is derived from an EMBL/GenBank/DDBJ whole genome shotgun (WGS) entry which is preliminary data.</text>
</comment>
<dbReference type="AlphaFoldDB" id="A0A3D9L9U6"/>
<dbReference type="InterPro" id="IPR052934">
    <property type="entry name" value="Methyl-DNA_Rec/Restrict_Enz"/>
</dbReference>
<proteinExistence type="predicted"/>
<dbReference type="SUPFAM" id="SSF52540">
    <property type="entry name" value="P-loop containing nucleoside triphosphate hydrolases"/>
    <property type="match status" value="2"/>
</dbReference>
<sequence length="860" mass="99535">MIDNSKIYRAFRLFNNKGIIELYFSFLRELVKDLEITSEDEHFVFTIRLDNTRRISVDLNSAPLFALKKNRSSSVFQVFIHERDYNKLKHRANVNAYSFKRPKGFLLLDIPVEHFSSSSELIKNTLRDAVNEYYSAQEKSQYRSKHIPELLELTLDEQKLSQVLDRAYQQNFAGQNNNEIKSLLSDYKKRISKTGLKGELYKWELIHQFKGRPDTSRTDFSAEIKKIKFSNLLYAMAIATLHNMSKKHPEELRSCFENLFNEEVELFDRIKEFCESTLVLYRRIEKKLPHHQDERSVATYLTFHDPDRYTLFKDSFYKKYCKLIGVKPKKKNYKYVHYLNLINDLIDNHISQDLELISLVKEKVGSTWYDGENHLLLAQDILYQMLDQQNEEVIAHSKKNEIGEKMDFKAPLNQILFGPPGTGKTYATMAKAVGIIERLDQKQTVEKYPDRRNLKARYQEYIATGQIVFTTFHQSFTYEDFVEGIKPKSDGESDTVTYPIEDGVFKRVCVEAEKSKVRSSNFDHLYEGFIEGLDSEEPKIFETLQQSREFSVYRNSKGNIKFHANTDKAYPGVIKKDVLEHYLLTGEALDWPSYVKALGKHFIDELHYSAEKSELTSSRYVIIIDEINRGNVSSIFGELITLIEPEKRIGQKEALSVTLPYSKDSFSVPANVYIIGTMNTADRSVEALDTALRRRFAFEEVAPKPQLLRSKEFEGLNLDIDLPLILKTINERIELLIDKDHMIGHSYFFSLIGSDDCEAELQSIFYDKIIPLLEVYFYGDFGKIGLVLGEAFVEKKAGQKVRFAQFDMEDKSMLQEKSIYSIVDYREGEPVGGITFKEAVRSIYVSNSTVKSNGAGHAGD</sequence>
<dbReference type="PANTHER" id="PTHR37291">
    <property type="entry name" value="5-METHYLCYTOSINE-SPECIFIC RESTRICTION ENZYME B"/>
    <property type="match status" value="1"/>
</dbReference>
<dbReference type="RefSeq" id="WP_221409441.1">
    <property type="nucleotide sequence ID" value="NZ_QREG01000002.1"/>
</dbReference>
<dbReference type="PANTHER" id="PTHR37291:SF1">
    <property type="entry name" value="TYPE IV METHYL-DIRECTED RESTRICTION ENZYME ECOKMCRB SUBUNIT"/>
    <property type="match status" value="1"/>
</dbReference>
<dbReference type="InterPro" id="IPR027417">
    <property type="entry name" value="P-loop_NTPase"/>
</dbReference>
<dbReference type="Proteomes" id="UP000256779">
    <property type="component" value="Unassembled WGS sequence"/>
</dbReference>
<dbReference type="Pfam" id="PF07728">
    <property type="entry name" value="AAA_5"/>
    <property type="match status" value="1"/>
</dbReference>
<accession>A0A3D9L9U6</accession>
<dbReference type="GO" id="GO:0005524">
    <property type="term" value="F:ATP binding"/>
    <property type="evidence" value="ECO:0007669"/>
    <property type="project" value="InterPro"/>
</dbReference>
<name>A0A3D9L9U6_MARFU</name>
<protein>
    <submittedName>
        <fullName evidence="2">Dynein-related subfamily AAA family protein</fullName>
    </submittedName>
</protein>
<dbReference type="Gene3D" id="3.40.50.300">
    <property type="entry name" value="P-loop containing nucleotide triphosphate hydrolases"/>
    <property type="match status" value="1"/>
</dbReference>
<dbReference type="InterPro" id="IPR011704">
    <property type="entry name" value="ATPase_dyneun-rel_AAA"/>
</dbReference>
<evidence type="ECO:0000313" key="3">
    <source>
        <dbReference type="Proteomes" id="UP000256779"/>
    </source>
</evidence>
<feature type="domain" description="ATPase dynein-related AAA" evidence="1">
    <location>
        <begin position="613"/>
        <end position="696"/>
    </location>
</feature>
<dbReference type="EMBL" id="QREG01000002">
    <property type="protein sequence ID" value="REE02227.1"/>
    <property type="molecule type" value="Genomic_DNA"/>
</dbReference>
<gene>
    <name evidence="2" type="ORF">C7460_102252</name>
</gene>
<evidence type="ECO:0000313" key="2">
    <source>
        <dbReference type="EMBL" id="REE02227.1"/>
    </source>
</evidence>
<reference evidence="2 3" key="1">
    <citation type="submission" date="2018-07" db="EMBL/GenBank/DDBJ databases">
        <title>Genomic Encyclopedia of Type Strains, Phase IV (KMG-IV): sequencing the most valuable type-strain genomes for metagenomic binning, comparative biology and taxonomic classification.</title>
        <authorList>
            <person name="Goeker M."/>
        </authorList>
    </citation>
    <scope>NUCLEOTIDE SEQUENCE [LARGE SCALE GENOMIC DNA]</scope>
    <source>
        <strain evidence="2 3">DSM 4134</strain>
    </source>
</reference>
<keyword evidence="3" id="KW-1185">Reference proteome</keyword>
<dbReference type="GO" id="GO:0016887">
    <property type="term" value="F:ATP hydrolysis activity"/>
    <property type="evidence" value="ECO:0007669"/>
    <property type="project" value="InterPro"/>
</dbReference>
<evidence type="ECO:0000259" key="1">
    <source>
        <dbReference type="Pfam" id="PF07728"/>
    </source>
</evidence>